<dbReference type="EMBL" id="VBPA01000121">
    <property type="protein sequence ID" value="TMQ71510.1"/>
    <property type="molecule type" value="Genomic_DNA"/>
</dbReference>
<keyword evidence="2" id="KW-0812">Transmembrane</keyword>
<sequence length="168" mass="18320">MATSWSRVGLGLLGAAIALVAVLWIVDRSRPWKRPRLEAATFVTLREGSAGASANARETWLIPINPGCPSCLTRARMVLASRPTRGLGPRLVLLVVDRRRFPSLAPLAELDADAVWWDTRGVWRGECGHRLYGEILRFDARGAYRGTSPPRDPESQTTPMTSEGGDGG</sequence>
<keyword evidence="2" id="KW-1133">Transmembrane helix</keyword>
<protein>
    <submittedName>
        <fullName evidence="3">Uncharacterized protein</fullName>
    </submittedName>
</protein>
<evidence type="ECO:0000313" key="4">
    <source>
        <dbReference type="Proteomes" id="UP000319836"/>
    </source>
</evidence>
<organism evidence="3 4">
    <name type="scientific">Eiseniibacteriota bacterium</name>
    <dbReference type="NCBI Taxonomy" id="2212470"/>
    <lineage>
        <taxon>Bacteria</taxon>
        <taxon>Candidatus Eiseniibacteriota</taxon>
    </lineage>
</organism>
<gene>
    <name evidence="3" type="ORF">E6K80_05390</name>
</gene>
<comment type="caution">
    <text evidence="3">The sequence shown here is derived from an EMBL/GenBank/DDBJ whole genome shotgun (WGS) entry which is preliminary data.</text>
</comment>
<dbReference type="Proteomes" id="UP000319836">
    <property type="component" value="Unassembled WGS sequence"/>
</dbReference>
<reference evidence="3 4" key="1">
    <citation type="journal article" date="2019" name="Nat. Microbiol.">
        <title>Mediterranean grassland soil C-N compound turnover is dependent on rainfall and depth, and is mediated by genomically divergent microorganisms.</title>
        <authorList>
            <person name="Diamond S."/>
            <person name="Andeer P.F."/>
            <person name="Li Z."/>
            <person name="Crits-Christoph A."/>
            <person name="Burstein D."/>
            <person name="Anantharaman K."/>
            <person name="Lane K.R."/>
            <person name="Thomas B.C."/>
            <person name="Pan C."/>
            <person name="Northen T.R."/>
            <person name="Banfield J.F."/>
        </authorList>
    </citation>
    <scope>NUCLEOTIDE SEQUENCE [LARGE SCALE GENOMIC DNA]</scope>
    <source>
        <strain evidence="3">WS_10</strain>
    </source>
</reference>
<evidence type="ECO:0000256" key="1">
    <source>
        <dbReference type="SAM" id="MobiDB-lite"/>
    </source>
</evidence>
<evidence type="ECO:0000256" key="2">
    <source>
        <dbReference type="SAM" id="Phobius"/>
    </source>
</evidence>
<proteinExistence type="predicted"/>
<evidence type="ECO:0000313" key="3">
    <source>
        <dbReference type="EMBL" id="TMQ71510.1"/>
    </source>
</evidence>
<dbReference type="AlphaFoldDB" id="A0A538U6J2"/>
<accession>A0A538U6J2</accession>
<feature type="region of interest" description="Disordered" evidence="1">
    <location>
        <begin position="143"/>
        <end position="168"/>
    </location>
</feature>
<keyword evidence="2" id="KW-0472">Membrane</keyword>
<name>A0A538U6J2_UNCEI</name>
<feature type="transmembrane region" description="Helical" evidence="2">
    <location>
        <begin position="6"/>
        <end position="26"/>
    </location>
</feature>